<evidence type="ECO:0000256" key="1">
    <source>
        <dbReference type="ARBA" id="ARBA00023002"/>
    </source>
</evidence>
<dbReference type="NCBIfam" id="TIGR03129">
    <property type="entry name" value="one_C_dehyd_B"/>
    <property type="match status" value="1"/>
</dbReference>
<dbReference type="InterPro" id="IPR050123">
    <property type="entry name" value="Prok_molybdopt-oxidoreductase"/>
</dbReference>
<name>A0A497EVB0_9CREN</name>
<dbReference type="Pfam" id="PF00384">
    <property type="entry name" value="Molybdopterin"/>
    <property type="match status" value="1"/>
</dbReference>
<dbReference type="InterPro" id="IPR006656">
    <property type="entry name" value="Mopterin_OxRdtase"/>
</dbReference>
<sequence length="482" mass="53436">MPTFKGVEVEIKPAKQKPLTQIELLSKVYGVSVPEIKIEEYKVEGGEEEKIFTSVICSFCGSLCDDLTVKVKNGIIAEVRGACPLGHSKIMHYRENRILKPYIKVNSKFVEVSLDEAIRKAAEILVNASYPLLYGWSSTSTEAIRIGVELAELLGGVMDNTSVMCHGPTILGVQEVGTVAATLGQIRNFADLMIYWGCNPFNAHPRHPARYSAMSKGYHIKSRKERKIVVVDVRETATARIADLFIRVNPKEDYELIRALRMAINDLDLEVDEVAGVSVDKIYELADMMRSARFGVLFFGLGVTMSMGKGRNIEEVVRLVQELNNWTKFVLMPMRGHYNVVGANMATLWATGYPYAVDFSRGYPRHNPGVTSAPDLLMNGDVDAALIVASDPVAHFPAKAIENLMKIPVITIDPKWNLTSLISEIVIPSAFVGIECEGSAYRMDKVVLRLKKLVEPPPGVLSDEEILIKLLNEVKRLKGVAK</sequence>
<dbReference type="GO" id="GO:0022904">
    <property type="term" value="P:respiratory electron transport chain"/>
    <property type="evidence" value="ECO:0007669"/>
    <property type="project" value="TreeGrafter"/>
</dbReference>
<dbReference type="GO" id="GO:0003954">
    <property type="term" value="F:NADH dehydrogenase activity"/>
    <property type="evidence" value="ECO:0007669"/>
    <property type="project" value="TreeGrafter"/>
</dbReference>
<dbReference type="Proteomes" id="UP000281962">
    <property type="component" value="Unassembled WGS sequence"/>
</dbReference>
<dbReference type="GO" id="GO:0016020">
    <property type="term" value="C:membrane"/>
    <property type="evidence" value="ECO:0007669"/>
    <property type="project" value="TreeGrafter"/>
</dbReference>
<evidence type="ECO:0000259" key="2">
    <source>
        <dbReference type="Pfam" id="PF00384"/>
    </source>
</evidence>
<proteinExistence type="predicted"/>
<keyword evidence="1" id="KW-0560">Oxidoreductase</keyword>
<dbReference type="Gene3D" id="3.30.200.210">
    <property type="match status" value="1"/>
</dbReference>
<dbReference type="PANTHER" id="PTHR43105">
    <property type="entry name" value="RESPIRATORY NITRATE REDUCTASE"/>
    <property type="match status" value="1"/>
</dbReference>
<dbReference type="EMBL" id="QMQY01000007">
    <property type="protein sequence ID" value="RLE51324.1"/>
    <property type="molecule type" value="Genomic_DNA"/>
</dbReference>
<protein>
    <submittedName>
        <fullName evidence="3">Formylmethanofuran dehydrogenase subunit B</fullName>
    </submittedName>
</protein>
<dbReference type="GO" id="GO:0015948">
    <property type="term" value="P:methanogenesis"/>
    <property type="evidence" value="ECO:0007669"/>
    <property type="project" value="InterPro"/>
</dbReference>
<dbReference type="PANTHER" id="PTHR43105:SF14">
    <property type="entry name" value="FORMATE DEHYDROGENASE H"/>
    <property type="match status" value="1"/>
</dbReference>
<organism evidence="3 4">
    <name type="scientific">Thermoproteota archaeon</name>
    <dbReference type="NCBI Taxonomy" id="2056631"/>
    <lineage>
        <taxon>Archaea</taxon>
        <taxon>Thermoproteota</taxon>
    </lineage>
</organism>
<dbReference type="InterPro" id="IPR016457">
    <property type="entry name" value="Formylmethanofuran_DH_bsu"/>
</dbReference>
<dbReference type="SUPFAM" id="SSF53706">
    <property type="entry name" value="Formate dehydrogenase/DMSO reductase, domains 1-3"/>
    <property type="match status" value="1"/>
</dbReference>
<dbReference type="Gene3D" id="3.40.228.10">
    <property type="entry name" value="Dimethylsulfoxide Reductase, domain 2"/>
    <property type="match status" value="2"/>
</dbReference>
<dbReference type="AlphaFoldDB" id="A0A497EVB0"/>
<evidence type="ECO:0000313" key="3">
    <source>
        <dbReference type="EMBL" id="RLE51324.1"/>
    </source>
</evidence>
<accession>A0A497EVB0</accession>
<gene>
    <name evidence="3" type="ORF">DRJ21_00390</name>
</gene>
<feature type="domain" description="Molybdopterin oxidoreductase" evidence="2">
    <location>
        <begin position="97"/>
        <end position="470"/>
    </location>
</feature>
<reference evidence="3 4" key="1">
    <citation type="submission" date="2018-06" db="EMBL/GenBank/DDBJ databases">
        <title>Extensive metabolic versatility and redundancy in microbially diverse, dynamic hydrothermal sediments.</title>
        <authorList>
            <person name="Dombrowski N."/>
            <person name="Teske A."/>
            <person name="Baker B.J."/>
        </authorList>
    </citation>
    <scope>NUCLEOTIDE SEQUENCE [LARGE SCALE GENOMIC DNA]</scope>
    <source>
        <strain evidence="3">B30_G17</strain>
    </source>
</reference>
<evidence type="ECO:0000313" key="4">
    <source>
        <dbReference type="Proteomes" id="UP000281962"/>
    </source>
</evidence>
<dbReference type="GO" id="GO:0018493">
    <property type="term" value="F:formylmethanofuran dehydrogenase activity"/>
    <property type="evidence" value="ECO:0007669"/>
    <property type="project" value="InterPro"/>
</dbReference>
<dbReference type="Gene3D" id="3.40.50.740">
    <property type="match status" value="1"/>
</dbReference>
<comment type="caution">
    <text evidence="3">The sequence shown here is derived from an EMBL/GenBank/DDBJ whole genome shotgun (WGS) entry which is preliminary data.</text>
</comment>
<dbReference type="CDD" id="cd02761">
    <property type="entry name" value="MopB_FmdB-FwdB"/>
    <property type="match status" value="1"/>
</dbReference>
<dbReference type="PIRSF" id="PIRSF005646">
    <property type="entry name" value="FwdB"/>
    <property type="match status" value="1"/>
</dbReference>